<dbReference type="SMART" id="SM00345">
    <property type="entry name" value="HTH_GNTR"/>
    <property type="match status" value="1"/>
</dbReference>
<accession>A0A261TZQ8</accession>
<dbReference type="EMBL" id="NEVP01000001">
    <property type="protein sequence ID" value="OZI55176.1"/>
    <property type="molecule type" value="Genomic_DNA"/>
</dbReference>
<feature type="compositionally biased region" description="Low complexity" evidence="6">
    <location>
        <begin position="87"/>
        <end position="105"/>
    </location>
</feature>
<comment type="similarity">
    <text evidence="1">In the C-terminal section; belongs to the class-I pyridoxal-phosphate-dependent aminotransferase family.</text>
</comment>
<dbReference type="InterPro" id="IPR000524">
    <property type="entry name" value="Tscrpt_reg_HTH_GntR"/>
</dbReference>
<dbReference type="GO" id="GO:0003700">
    <property type="term" value="F:DNA-binding transcription factor activity"/>
    <property type="evidence" value="ECO:0007669"/>
    <property type="project" value="InterPro"/>
</dbReference>
<dbReference type="Pfam" id="PF00155">
    <property type="entry name" value="Aminotran_1_2"/>
    <property type="match status" value="1"/>
</dbReference>
<dbReference type="Gene3D" id="1.10.10.10">
    <property type="entry name" value="Winged helix-like DNA-binding domain superfamily/Winged helix DNA-binding domain"/>
    <property type="match status" value="1"/>
</dbReference>
<dbReference type="OrthoDB" id="9804020at2"/>
<evidence type="ECO:0000256" key="1">
    <source>
        <dbReference type="ARBA" id="ARBA00005384"/>
    </source>
</evidence>
<feature type="domain" description="HTH gntR-type" evidence="7">
    <location>
        <begin position="17"/>
        <end position="85"/>
    </location>
</feature>
<proteinExistence type="inferred from homology"/>
<keyword evidence="2" id="KW-0663">Pyridoxal phosphate</keyword>
<keyword evidence="9" id="KW-1185">Reference proteome</keyword>
<name>A0A261TZQ8_9BORD</name>
<organism evidence="8 9">
    <name type="scientific">Bordetella genomosp. 5</name>
    <dbReference type="NCBI Taxonomy" id="1395608"/>
    <lineage>
        <taxon>Bacteria</taxon>
        <taxon>Pseudomonadati</taxon>
        <taxon>Pseudomonadota</taxon>
        <taxon>Betaproteobacteria</taxon>
        <taxon>Burkholderiales</taxon>
        <taxon>Alcaligenaceae</taxon>
        <taxon>Bordetella</taxon>
    </lineage>
</organism>
<sequence length="502" mass="54042">MTIDSFPTDPATTAGDPPIYRQIYWQVRNGIESGTLKPGDRVPSVRALAKELGIARGTVETAYAVLNGEGWIQSRGQAGTVVTPGLATRRQAGRRPAGPREAGPAPGCPAPGCPAPTGSDAALESDLPMWPRPKTPMPLQMGLPALDAVPRKLWARLGARCLRGMRLHDLSYPATAGLDALRETTAAYLQVSRGLHCTPSQVFITSGYHQSMQVATSAVLSPQDAVWVEDPGYPPTRALLAQFGMDWRAVPVDEQGLDVAAGQVLAPQARAAVVTPAHQSPLSLTLSPARRQALLAWAAEGERWIVEDDYDGEYRYVSRPLPALASRDTAGRVLYAGTFSKVLFPGLRLSYLVVPPALVPRVERVHALLGAGAPWLTQATLALFMSEGHFARHIQRMRRLYTQRRSDMAAALDAALGPGLGLRVEPQPGGMHMVLRLPAGYDDRALALRLREAGLYAQPLSSWSSLPGAPLGLLMSFTNVADREQADALAARMRLLLRPEVV</sequence>
<dbReference type="PANTHER" id="PTHR46577">
    <property type="entry name" value="HTH-TYPE TRANSCRIPTIONAL REGULATORY PROTEIN GABR"/>
    <property type="match status" value="1"/>
</dbReference>
<dbReference type="Proteomes" id="UP000216913">
    <property type="component" value="Unassembled WGS sequence"/>
</dbReference>
<evidence type="ECO:0000259" key="7">
    <source>
        <dbReference type="PROSITE" id="PS50949"/>
    </source>
</evidence>
<dbReference type="InterPro" id="IPR015421">
    <property type="entry name" value="PyrdxlP-dep_Trfase_major"/>
</dbReference>
<feature type="region of interest" description="Disordered" evidence="6">
    <location>
        <begin position="86"/>
        <end position="121"/>
    </location>
</feature>
<evidence type="ECO:0000256" key="5">
    <source>
        <dbReference type="ARBA" id="ARBA00023163"/>
    </source>
</evidence>
<evidence type="ECO:0000313" key="9">
    <source>
        <dbReference type="Proteomes" id="UP000216913"/>
    </source>
</evidence>
<evidence type="ECO:0000256" key="2">
    <source>
        <dbReference type="ARBA" id="ARBA00022898"/>
    </source>
</evidence>
<dbReference type="Pfam" id="PF00392">
    <property type="entry name" value="GntR"/>
    <property type="match status" value="1"/>
</dbReference>
<reference evidence="8 9" key="1">
    <citation type="submission" date="2017-05" db="EMBL/GenBank/DDBJ databases">
        <title>Complete and WGS of Bordetella genogroups.</title>
        <authorList>
            <person name="Spilker T."/>
            <person name="LiPuma J."/>
        </authorList>
    </citation>
    <scope>NUCLEOTIDE SEQUENCE [LARGE SCALE GENOMIC DNA]</scope>
    <source>
        <strain evidence="8 9">AU10456</strain>
    </source>
</reference>
<keyword evidence="5" id="KW-0804">Transcription</keyword>
<dbReference type="InterPro" id="IPR036388">
    <property type="entry name" value="WH-like_DNA-bd_sf"/>
</dbReference>
<dbReference type="GO" id="GO:0003677">
    <property type="term" value="F:DNA binding"/>
    <property type="evidence" value="ECO:0007669"/>
    <property type="project" value="UniProtKB-KW"/>
</dbReference>
<keyword evidence="3" id="KW-0805">Transcription regulation</keyword>
<dbReference type="RefSeq" id="WP_094798231.1">
    <property type="nucleotide sequence ID" value="NZ_NEVP01000001.1"/>
</dbReference>
<dbReference type="GO" id="GO:0030170">
    <property type="term" value="F:pyridoxal phosphate binding"/>
    <property type="evidence" value="ECO:0007669"/>
    <property type="project" value="InterPro"/>
</dbReference>
<dbReference type="SUPFAM" id="SSF53383">
    <property type="entry name" value="PLP-dependent transferases"/>
    <property type="match status" value="1"/>
</dbReference>
<dbReference type="CDD" id="cd07377">
    <property type="entry name" value="WHTH_GntR"/>
    <property type="match status" value="1"/>
</dbReference>
<dbReference type="AlphaFoldDB" id="A0A261TZQ8"/>
<evidence type="ECO:0000256" key="6">
    <source>
        <dbReference type="SAM" id="MobiDB-lite"/>
    </source>
</evidence>
<comment type="caution">
    <text evidence="8">The sequence shown here is derived from an EMBL/GenBank/DDBJ whole genome shotgun (WGS) entry which is preliminary data.</text>
</comment>
<evidence type="ECO:0000313" key="8">
    <source>
        <dbReference type="EMBL" id="OZI55176.1"/>
    </source>
</evidence>
<dbReference type="Gene3D" id="3.40.640.10">
    <property type="entry name" value="Type I PLP-dependent aspartate aminotransferase-like (Major domain)"/>
    <property type="match status" value="1"/>
</dbReference>
<keyword evidence="4 8" id="KW-0238">DNA-binding</keyword>
<dbReference type="InterPro" id="IPR004839">
    <property type="entry name" value="Aminotransferase_I/II_large"/>
</dbReference>
<gene>
    <name evidence="8" type="ORF">CAL25_01815</name>
</gene>
<dbReference type="PROSITE" id="PS50949">
    <property type="entry name" value="HTH_GNTR"/>
    <property type="match status" value="1"/>
</dbReference>
<dbReference type="SUPFAM" id="SSF46785">
    <property type="entry name" value="Winged helix' DNA-binding domain"/>
    <property type="match status" value="1"/>
</dbReference>
<dbReference type="InterPro" id="IPR036390">
    <property type="entry name" value="WH_DNA-bd_sf"/>
</dbReference>
<dbReference type="InterPro" id="IPR051446">
    <property type="entry name" value="HTH_trans_reg/aminotransferase"/>
</dbReference>
<evidence type="ECO:0000256" key="3">
    <source>
        <dbReference type="ARBA" id="ARBA00023015"/>
    </source>
</evidence>
<dbReference type="InterPro" id="IPR015424">
    <property type="entry name" value="PyrdxlP-dep_Trfase"/>
</dbReference>
<evidence type="ECO:0000256" key="4">
    <source>
        <dbReference type="ARBA" id="ARBA00023125"/>
    </source>
</evidence>
<dbReference type="CDD" id="cd00609">
    <property type="entry name" value="AAT_like"/>
    <property type="match status" value="1"/>
</dbReference>
<dbReference type="PANTHER" id="PTHR46577:SF1">
    <property type="entry name" value="HTH-TYPE TRANSCRIPTIONAL REGULATORY PROTEIN GABR"/>
    <property type="match status" value="1"/>
</dbReference>
<protein>
    <submittedName>
        <fullName evidence="8">DNA-binding protein</fullName>
    </submittedName>
</protein>